<dbReference type="GO" id="GO:0003700">
    <property type="term" value="F:DNA-binding transcription factor activity"/>
    <property type="evidence" value="ECO:0007669"/>
    <property type="project" value="InterPro"/>
</dbReference>
<dbReference type="GO" id="GO:0005829">
    <property type="term" value="C:cytosol"/>
    <property type="evidence" value="ECO:0007669"/>
    <property type="project" value="TreeGrafter"/>
</dbReference>
<dbReference type="GO" id="GO:0003677">
    <property type="term" value="F:DNA binding"/>
    <property type="evidence" value="ECO:0007669"/>
    <property type="project" value="UniProtKB-KW"/>
</dbReference>
<dbReference type="AlphaFoldDB" id="A0A286GN40"/>
<dbReference type="InterPro" id="IPR036390">
    <property type="entry name" value="WH_DNA-bd_sf"/>
</dbReference>
<dbReference type="InterPro" id="IPR050950">
    <property type="entry name" value="HTH-type_LysR_regulators"/>
</dbReference>
<dbReference type="PANTHER" id="PTHR30419:SF2">
    <property type="entry name" value="LYSR FAMILY TRANSCRIPTIONAL REGULATOR"/>
    <property type="match status" value="1"/>
</dbReference>
<dbReference type="EMBL" id="OCNJ01000006">
    <property type="protein sequence ID" value="SOD96971.1"/>
    <property type="molecule type" value="Genomic_DNA"/>
</dbReference>
<protein>
    <submittedName>
        <fullName evidence="6">DNA-binding transcriptional regulator, LysR family</fullName>
    </submittedName>
</protein>
<dbReference type="PROSITE" id="PS50931">
    <property type="entry name" value="HTH_LYSR"/>
    <property type="match status" value="1"/>
</dbReference>
<keyword evidence="2" id="KW-0805">Transcription regulation</keyword>
<dbReference type="InterPro" id="IPR005119">
    <property type="entry name" value="LysR_subst-bd"/>
</dbReference>
<name>A0A286GN40_9PROT</name>
<evidence type="ECO:0000256" key="1">
    <source>
        <dbReference type="ARBA" id="ARBA00009437"/>
    </source>
</evidence>
<gene>
    <name evidence="6" type="ORF">SAMN05421508_106187</name>
</gene>
<dbReference type="Pfam" id="PF00126">
    <property type="entry name" value="HTH_1"/>
    <property type="match status" value="1"/>
</dbReference>
<dbReference type="Pfam" id="PF03466">
    <property type="entry name" value="LysR_substrate"/>
    <property type="match status" value="1"/>
</dbReference>
<dbReference type="InterPro" id="IPR036388">
    <property type="entry name" value="WH-like_DNA-bd_sf"/>
</dbReference>
<dbReference type="Gene3D" id="3.40.190.290">
    <property type="match status" value="1"/>
</dbReference>
<evidence type="ECO:0000256" key="4">
    <source>
        <dbReference type="ARBA" id="ARBA00023163"/>
    </source>
</evidence>
<dbReference type="Gene3D" id="1.10.10.10">
    <property type="entry name" value="Winged helix-like DNA-binding domain superfamily/Winged helix DNA-binding domain"/>
    <property type="match status" value="1"/>
</dbReference>
<sequence length="304" mass="32872">MAAFDIVTIRLFLAIARAGSIGEAARREHIAASAVSRRISDLEAALKVQLLRRVPHGVELTAEGRMMAAHGERLLSVIQDMTRDFRPYAEGERGEVYLAAVTSALNTGVPEALRTFREAHPEVTVHVQELYSREAVEAVTEGRVDFAVVADTAHRGSRLHAVPFCEDPIWVVTPLDHPLLAGRKPGEGVSIAEAAGYDVISLHQGGAIDELISAGCREAGVTLSSVIHVSRFGSLRRMVEAGLGIGFLRHSSIERYLEVMAIQAAPISDAWAARSLDIISTGRDHMPPAARRLHDFLADQGRGA</sequence>
<dbReference type="OrthoDB" id="9785974at2"/>
<evidence type="ECO:0000256" key="3">
    <source>
        <dbReference type="ARBA" id="ARBA00023125"/>
    </source>
</evidence>
<proteinExistence type="inferred from homology"/>
<comment type="similarity">
    <text evidence="1">Belongs to the LysR transcriptional regulatory family.</text>
</comment>
<evidence type="ECO:0000256" key="2">
    <source>
        <dbReference type="ARBA" id="ARBA00023015"/>
    </source>
</evidence>
<accession>A0A286GN40</accession>
<evidence type="ECO:0000259" key="5">
    <source>
        <dbReference type="PROSITE" id="PS50931"/>
    </source>
</evidence>
<dbReference type="InterPro" id="IPR000847">
    <property type="entry name" value="LysR_HTH_N"/>
</dbReference>
<dbReference type="PANTHER" id="PTHR30419">
    <property type="entry name" value="HTH-TYPE TRANSCRIPTIONAL REGULATOR YBHD"/>
    <property type="match status" value="1"/>
</dbReference>
<dbReference type="SUPFAM" id="SSF46785">
    <property type="entry name" value="Winged helix' DNA-binding domain"/>
    <property type="match status" value="1"/>
</dbReference>
<feature type="domain" description="HTH lysR-type" evidence="5">
    <location>
        <begin position="9"/>
        <end position="61"/>
    </location>
</feature>
<reference evidence="7" key="1">
    <citation type="submission" date="2017-09" db="EMBL/GenBank/DDBJ databases">
        <authorList>
            <person name="Varghese N."/>
            <person name="Submissions S."/>
        </authorList>
    </citation>
    <scope>NUCLEOTIDE SEQUENCE [LARGE SCALE GENOMIC DNA]</scope>
    <source>
        <strain evidence="7">USBA 140</strain>
    </source>
</reference>
<keyword evidence="7" id="KW-1185">Reference proteome</keyword>
<evidence type="ECO:0000313" key="7">
    <source>
        <dbReference type="Proteomes" id="UP000219621"/>
    </source>
</evidence>
<organism evidence="6 7">
    <name type="scientific">Caenispirillum bisanense</name>
    <dbReference type="NCBI Taxonomy" id="414052"/>
    <lineage>
        <taxon>Bacteria</taxon>
        <taxon>Pseudomonadati</taxon>
        <taxon>Pseudomonadota</taxon>
        <taxon>Alphaproteobacteria</taxon>
        <taxon>Rhodospirillales</taxon>
        <taxon>Novispirillaceae</taxon>
        <taxon>Caenispirillum</taxon>
    </lineage>
</organism>
<keyword evidence="4" id="KW-0804">Transcription</keyword>
<dbReference type="SUPFAM" id="SSF53850">
    <property type="entry name" value="Periplasmic binding protein-like II"/>
    <property type="match status" value="1"/>
</dbReference>
<dbReference type="RefSeq" id="WP_097279953.1">
    <property type="nucleotide sequence ID" value="NZ_OCNJ01000006.1"/>
</dbReference>
<dbReference type="Proteomes" id="UP000219621">
    <property type="component" value="Unassembled WGS sequence"/>
</dbReference>
<evidence type="ECO:0000313" key="6">
    <source>
        <dbReference type="EMBL" id="SOD96971.1"/>
    </source>
</evidence>
<keyword evidence="3 6" id="KW-0238">DNA-binding</keyword>